<reference evidence="2 3" key="1">
    <citation type="submission" date="2016-10" db="EMBL/GenBank/DDBJ databases">
        <authorList>
            <person name="de Groot N.N."/>
        </authorList>
    </citation>
    <scope>NUCLEOTIDE SEQUENCE [LARGE SCALE GENOMIC DNA]</scope>
    <source>
        <strain evidence="2 3">DSM 22274</strain>
    </source>
</reference>
<dbReference type="Proteomes" id="UP000182725">
    <property type="component" value="Unassembled WGS sequence"/>
</dbReference>
<organism evidence="2 3">
    <name type="scientific">Arthrobacter alpinus</name>
    <dbReference type="NCBI Taxonomy" id="656366"/>
    <lineage>
        <taxon>Bacteria</taxon>
        <taxon>Bacillati</taxon>
        <taxon>Actinomycetota</taxon>
        <taxon>Actinomycetes</taxon>
        <taxon>Micrococcales</taxon>
        <taxon>Micrococcaceae</taxon>
        <taxon>Arthrobacter</taxon>
    </lineage>
</organism>
<gene>
    <name evidence="2" type="ORF">SAMN04489740_1124</name>
</gene>
<keyword evidence="1" id="KW-0472">Membrane</keyword>
<feature type="transmembrane region" description="Helical" evidence="1">
    <location>
        <begin position="88"/>
        <end position="109"/>
    </location>
</feature>
<dbReference type="AlphaFoldDB" id="A0A1H5HWX7"/>
<evidence type="ECO:0000313" key="2">
    <source>
        <dbReference type="EMBL" id="SEE32161.1"/>
    </source>
</evidence>
<feature type="transmembrane region" description="Helical" evidence="1">
    <location>
        <begin position="60"/>
        <end position="81"/>
    </location>
</feature>
<dbReference type="RefSeq" id="WP_139244221.1">
    <property type="nucleotide sequence ID" value="NZ_FNTV01000001.1"/>
</dbReference>
<evidence type="ECO:0000313" key="3">
    <source>
        <dbReference type="Proteomes" id="UP000182725"/>
    </source>
</evidence>
<keyword evidence="1" id="KW-0812">Transmembrane</keyword>
<evidence type="ECO:0000256" key="1">
    <source>
        <dbReference type="SAM" id="Phobius"/>
    </source>
</evidence>
<dbReference type="EMBL" id="FNTV01000001">
    <property type="protein sequence ID" value="SEE32161.1"/>
    <property type="molecule type" value="Genomic_DNA"/>
</dbReference>
<sequence>MTQPATAPGPRPLWRSTVGAAVVTGASLWLTWSSQQLPTMCPAIYPAPASCSLDAPFSPAGWGTVVIVSLFSALLAASAVIGSERKLIVLRCLMASLGVAAIVVPLWTLGVSGLSA</sequence>
<keyword evidence="1" id="KW-1133">Transmembrane helix</keyword>
<protein>
    <recommendedName>
        <fullName evidence="4">Vitamin K epoxide reductase domain-containing protein</fullName>
    </recommendedName>
</protein>
<accession>A0A1H5HWX7</accession>
<name>A0A1H5HWX7_9MICC</name>
<evidence type="ECO:0008006" key="4">
    <source>
        <dbReference type="Google" id="ProtNLM"/>
    </source>
</evidence>
<proteinExistence type="predicted"/>
<feature type="transmembrane region" description="Helical" evidence="1">
    <location>
        <begin position="12"/>
        <end position="32"/>
    </location>
</feature>